<gene>
    <name evidence="1" type="ORF">V6N11_079418</name>
</gene>
<organism evidence="1 2">
    <name type="scientific">Hibiscus sabdariffa</name>
    <name type="common">roselle</name>
    <dbReference type="NCBI Taxonomy" id="183260"/>
    <lineage>
        <taxon>Eukaryota</taxon>
        <taxon>Viridiplantae</taxon>
        <taxon>Streptophyta</taxon>
        <taxon>Embryophyta</taxon>
        <taxon>Tracheophyta</taxon>
        <taxon>Spermatophyta</taxon>
        <taxon>Magnoliopsida</taxon>
        <taxon>eudicotyledons</taxon>
        <taxon>Gunneridae</taxon>
        <taxon>Pentapetalae</taxon>
        <taxon>rosids</taxon>
        <taxon>malvids</taxon>
        <taxon>Malvales</taxon>
        <taxon>Malvaceae</taxon>
        <taxon>Malvoideae</taxon>
        <taxon>Hibiscus</taxon>
    </lineage>
</organism>
<dbReference type="Proteomes" id="UP001396334">
    <property type="component" value="Unassembled WGS sequence"/>
</dbReference>
<evidence type="ECO:0008006" key="3">
    <source>
        <dbReference type="Google" id="ProtNLM"/>
    </source>
</evidence>
<protein>
    <recommendedName>
        <fullName evidence="3">TPM domain-containing protein</fullName>
    </recommendedName>
</protein>
<dbReference type="EMBL" id="JBBPBN010000020">
    <property type="protein sequence ID" value="KAK9016926.1"/>
    <property type="molecule type" value="Genomic_DNA"/>
</dbReference>
<sequence>MEVGRSQLDLLEVMIFIKKMETYISKNVRMVSLSLAEKDDKEHMEQVLLERLTYDSKWNTKLAILITSEQLKEESIGITGLVLFSDIGRKKGEAVDENRSLYFKYREDLWNLIIRDQNMQSYIVSGNSVNHSDNILLDRIILLNRGTEEQVTYLASMIIQGNDKLFGKIIDNEH</sequence>
<reference evidence="1 2" key="1">
    <citation type="journal article" date="2024" name="G3 (Bethesda)">
        <title>Genome assembly of Hibiscus sabdariffa L. provides insights into metabolisms of medicinal natural products.</title>
        <authorList>
            <person name="Kim T."/>
        </authorList>
    </citation>
    <scope>NUCLEOTIDE SEQUENCE [LARGE SCALE GENOMIC DNA]</scope>
    <source>
        <strain evidence="1">TK-2024</strain>
        <tissue evidence="1">Old leaves</tissue>
    </source>
</reference>
<evidence type="ECO:0000313" key="1">
    <source>
        <dbReference type="EMBL" id="KAK9016926.1"/>
    </source>
</evidence>
<evidence type="ECO:0000313" key="2">
    <source>
        <dbReference type="Proteomes" id="UP001396334"/>
    </source>
</evidence>
<comment type="caution">
    <text evidence="1">The sequence shown here is derived from an EMBL/GenBank/DDBJ whole genome shotgun (WGS) entry which is preliminary data.</text>
</comment>
<accession>A0ABR2RVW6</accession>
<proteinExistence type="predicted"/>
<name>A0ABR2RVW6_9ROSI</name>
<keyword evidence="2" id="KW-1185">Reference proteome</keyword>